<evidence type="ECO:0000256" key="1">
    <source>
        <dbReference type="SAM" id="MobiDB-lite"/>
    </source>
</evidence>
<feature type="region of interest" description="Disordered" evidence="1">
    <location>
        <begin position="252"/>
        <end position="271"/>
    </location>
</feature>
<dbReference type="Proteomes" id="UP001500305">
    <property type="component" value="Unassembled WGS sequence"/>
</dbReference>
<protein>
    <recommendedName>
        <fullName evidence="4">Amidoligase enzyme</fullName>
    </recommendedName>
</protein>
<evidence type="ECO:0008006" key="4">
    <source>
        <dbReference type="Google" id="ProtNLM"/>
    </source>
</evidence>
<comment type="caution">
    <text evidence="2">The sequence shown here is derived from an EMBL/GenBank/DDBJ whole genome shotgun (WGS) entry which is preliminary data.</text>
</comment>
<feature type="region of interest" description="Disordered" evidence="1">
    <location>
        <begin position="649"/>
        <end position="671"/>
    </location>
</feature>
<dbReference type="EMBL" id="BAAATR010000007">
    <property type="protein sequence ID" value="GAA2239462.1"/>
    <property type="molecule type" value="Genomic_DNA"/>
</dbReference>
<evidence type="ECO:0000313" key="3">
    <source>
        <dbReference type="Proteomes" id="UP001500305"/>
    </source>
</evidence>
<proteinExistence type="predicted"/>
<gene>
    <name evidence="2" type="ORF">GCM10010430_20890</name>
</gene>
<accession>A0ABP5QQ81</accession>
<evidence type="ECO:0000313" key="2">
    <source>
        <dbReference type="EMBL" id="GAA2239462.1"/>
    </source>
</evidence>
<sequence length="671" mass="72695">MAQGQAGPVSGIEVHGVTGPEGLCLVTLRDGAPLPAPGEVAALLREHGYAGFEVCLAASDVEPGWAAELAARLGESVHVPAPGYVVADLRRGVRLKWADGADERADAWRSHPPHAGAVPRFADHQDRLLPRGLPPHLEPAEGRPAVMTTAEVRDQLRRLLPARPACSYLGDHRLFDEAAHRVARRLRAGLPPLETEYRRLLGGAGRLVTRGVEIEFHAGRGARAADGTLLSTPQIDAIAALLRARGLARDARVRQHGADRGPDGAEPYSEDRRTWRVELEEAEGDGEVVSPILRDTPQAYEDLVAVCAIIRDCGGYTSVRAGGHVHVGVPFGTDTALHARHLARFQARQWLHFRLGTSIRAEAHRGTRFCQPLPGPPPVDATRIRQLRDDLKRRLAHPALKIARSVGRAGDSIEYRHGDASLDAAEWWTRAAVFAADVVLTVTADRHTPSPRAWVPAGDGRTVSDQTVLAARDGVQVYRPEPPGDTVEVRCVLDEYPWPRLRRHLAELYHLTPPYWRRRPDPDPAALPVPYDVAALLGRPRDARLDEESRRRLVAVLDHMHAVGALSSGTPETPAALRAHAVAAVGPGPEPVVELGRRLRAWDALTDEPDTPPTFEDLAALAAVGPEPLAALAGLPFVSTASIRTLLADAADGSGGPDSDKERSRNFEEFR</sequence>
<name>A0ABP5QQ81_9ACTN</name>
<reference evidence="3" key="1">
    <citation type="journal article" date="2019" name="Int. J. Syst. Evol. Microbiol.">
        <title>The Global Catalogue of Microorganisms (GCM) 10K type strain sequencing project: providing services to taxonomists for standard genome sequencing and annotation.</title>
        <authorList>
            <consortium name="The Broad Institute Genomics Platform"/>
            <consortium name="The Broad Institute Genome Sequencing Center for Infectious Disease"/>
            <person name="Wu L."/>
            <person name="Ma J."/>
        </authorList>
    </citation>
    <scope>NUCLEOTIDE SEQUENCE [LARGE SCALE GENOMIC DNA]</scope>
    <source>
        <strain evidence="3">JCM 7356</strain>
    </source>
</reference>
<organism evidence="2 3">
    <name type="scientific">Kitasatospora cystarginea</name>
    <dbReference type="NCBI Taxonomy" id="58350"/>
    <lineage>
        <taxon>Bacteria</taxon>
        <taxon>Bacillati</taxon>
        <taxon>Actinomycetota</taxon>
        <taxon>Actinomycetes</taxon>
        <taxon>Kitasatosporales</taxon>
        <taxon>Streptomycetaceae</taxon>
        <taxon>Kitasatospora</taxon>
    </lineage>
</organism>
<feature type="compositionally biased region" description="Basic and acidic residues" evidence="1">
    <location>
        <begin position="658"/>
        <end position="671"/>
    </location>
</feature>
<keyword evidence="3" id="KW-1185">Reference proteome</keyword>